<organism evidence="1 2">
    <name type="scientific">Gordonibacter massiliensis</name>
    <name type="common">ex Traore et al. 2017</name>
    <dbReference type="NCBI Taxonomy" id="1841863"/>
    <lineage>
        <taxon>Bacteria</taxon>
        <taxon>Bacillati</taxon>
        <taxon>Actinomycetota</taxon>
        <taxon>Coriobacteriia</taxon>
        <taxon>Eggerthellales</taxon>
        <taxon>Eggerthellaceae</taxon>
        <taxon>Gordonibacter</taxon>
    </lineage>
</organism>
<protein>
    <submittedName>
        <fullName evidence="1">Uncharacterized protein</fullName>
    </submittedName>
</protein>
<proteinExistence type="predicted"/>
<dbReference type="EMBL" id="JACMSE010000010">
    <property type="protein sequence ID" value="MBC2890208.1"/>
    <property type="molecule type" value="Genomic_DNA"/>
</dbReference>
<comment type="caution">
    <text evidence="1">The sequence shown here is derived from an EMBL/GenBank/DDBJ whole genome shotgun (WGS) entry which is preliminary data.</text>
</comment>
<gene>
    <name evidence="1" type="ORF">H7313_12790</name>
</gene>
<keyword evidence="2" id="KW-1185">Reference proteome</keyword>
<dbReference type="Proteomes" id="UP000587396">
    <property type="component" value="Unassembled WGS sequence"/>
</dbReference>
<sequence>MDYQGLKESIDQAPLASRAALERLLLYVSTGPNVSPDYQPYLEGASSYQDFFNAIYADDGKKSTSVWAEWASLKRKSWLNRFEPDILLENLRLKSDGLPVQFGTGLFLAPTGSRDNIANFYVFKQGAFNAEAAEFVTSIGGTFVCAGYEFAGIYGVYKYRGSVIFEEWEADREPVPVEKG</sequence>
<name>A0A842JK79_9ACTN</name>
<reference evidence="1 2" key="1">
    <citation type="submission" date="2020-08" db="EMBL/GenBank/DDBJ databases">
        <authorList>
            <person name="Liu C."/>
            <person name="Sun Q."/>
        </authorList>
    </citation>
    <scope>NUCLEOTIDE SEQUENCE [LARGE SCALE GENOMIC DNA]</scope>
    <source>
        <strain evidence="1 2">N22</strain>
    </source>
</reference>
<dbReference type="RefSeq" id="WP_185905934.1">
    <property type="nucleotide sequence ID" value="NZ_JACMSE010000010.1"/>
</dbReference>
<accession>A0A842JK79</accession>
<evidence type="ECO:0000313" key="2">
    <source>
        <dbReference type="Proteomes" id="UP000587396"/>
    </source>
</evidence>
<evidence type="ECO:0000313" key="1">
    <source>
        <dbReference type="EMBL" id="MBC2890208.1"/>
    </source>
</evidence>
<dbReference type="AlphaFoldDB" id="A0A842JK79"/>